<dbReference type="InterPro" id="IPR000644">
    <property type="entry name" value="CBS_dom"/>
</dbReference>
<dbReference type="CDD" id="cd04623">
    <property type="entry name" value="CBS_pair_bac_euk"/>
    <property type="match status" value="1"/>
</dbReference>
<evidence type="ECO:0000259" key="3">
    <source>
        <dbReference type="PROSITE" id="PS51371"/>
    </source>
</evidence>
<keyword evidence="5" id="KW-1185">Reference proteome</keyword>
<dbReference type="Gene3D" id="3.10.580.10">
    <property type="entry name" value="CBS-domain"/>
    <property type="match status" value="1"/>
</dbReference>
<dbReference type="Pfam" id="PF00571">
    <property type="entry name" value="CBS"/>
    <property type="match status" value="2"/>
</dbReference>
<dbReference type="EMBL" id="CP003075">
    <property type="protein sequence ID" value="AEQ52138.1"/>
    <property type="molecule type" value="Genomic_DNA"/>
</dbReference>
<reference evidence="4 5" key="1">
    <citation type="journal article" date="2012" name="J. Bacteriol.">
        <title>Complete genome sequence of Pelagibacterium halotolerans B2T.</title>
        <authorList>
            <person name="Huo Y.Y."/>
            <person name="Cheng H."/>
            <person name="Han X.F."/>
            <person name="Jiang X.W."/>
            <person name="Sun C."/>
            <person name="Zhang X.Q."/>
            <person name="Zhu X.F."/>
            <person name="Liu Y.F."/>
            <person name="Li P.F."/>
            <person name="Ni P.X."/>
            <person name="Wu M."/>
        </authorList>
    </citation>
    <scope>NUCLEOTIDE SEQUENCE [LARGE SCALE GENOMIC DNA]</scope>
    <source>
        <strain evidence="5">DSM 22347 / JCM 15775 / CGMCC 1.7692 / B2</strain>
    </source>
</reference>
<evidence type="ECO:0000256" key="1">
    <source>
        <dbReference type="ARBA" id="ARBA00023122"/>
    </source>
</evidence>
<gene>
    <name evidence="4" type="ordered locus">KKY_2129</name>
</gene>
<feature type="domain" description="CBS" evidence="3">
    <location>
        <begin position="8"/>
        <end position="69"/>
    </location>
</feature>
<dbReference type="InterPro" id="IPR044725">
    <property type="entry name" value="CBSX3_CBS_dom"/>
</dbReference>
<sequence>MFVESILTIKGSDVVTVRSDSTIGDLIATLARHNIGAVVVVDNGKVEGIISERDIVRHLAGSAEGFRAKPVSTLMTRAPKTCTKSDTVDQAMNIMSQGRFRHLPVVENGQLIGIISIGDVVKRKIEEAEQEAGALREYIAS</sequence>
<dbReference type="HOGENOM" id="CLU_040681_3_2_5"/>
<evidence type="ECO:0000256" key="2">
    <source>
        <dbReference type="PROSITE-ProRule" id="PRU00703"/>
    </source>
</evidence>
<dbReference type="PROSITE" id="PS51371">
    <property type="entry name" value="CBS"/>
    <property type="match status" value="2"/>
</dbReference>
<dbReference type="PATRIC" id="fig|1082931.4.peg.2097"/>
<dbReference type="Proteomes" id="UP000008850">
    <property type="component" value="Chromosome"/>
</dbReference>
<dbReference type="PANTHER" id="PTHR43080">
    <property type="entry name" value="CBS DOMAIN-CONTAINING PROTEIN CBSX3, MITOCHONDRIAL"/>
    <property type="match status" value="1"/>
</dbReference>
<dbReference type="KEGG" id="phl:KKY_2129"/>
<dbReference type="PANTHER" id="PTHR43080:SF2">
    <property type="entry name" value="CBS DOMAIN-CONTAINING PROTEIN"/>
    <property type="match status" value="1"/>
</dbReference>
<feature type="domain" description="CBS" evidence="3">
    <location>
        <begin position="75"/>
        <end position="131"/>
    </location>
</feature>
<accession>G4R645</accession>
<name>G4R645_PELHB</name>
<organism evidence="4 5">
    <name type="scientific">Pelagibacterium halotolerans (strain DSM 22347 / JCM 15775 / CGMCC 1.7692 / B2)</name>
    <dbReference type="NCBI Taxonomy" id="1082931"/>
    <lineage>
        <taxon>Bacteria</taxon>
        <taxon>Pseudomonadati</taxon>
        <taxon>Pseudomonadota</taxon>
        <taxon>Alphaproteobacteria</taxon>
        <taxon>Hyphomicrobiales</taxon>
        <taxon>Devosiaceae</taxon>
        <taxon>Pelagibacterium</taxon>
    </lineage>
</organism>
<proteinExistence type="predicted"/>
<dbReference type="SUPFAM" id="SSF54631">
    <property type="entry name" value="CBS-domain pair"/>
    <property type="match status" value="1"/>
</dbReference>
<evidence type="ECO:0000313" key="4">
    <source>
        <dbReference type="EMBL" id="AEQ52138.1"/>
    </source>
</evidence>
<evidence type="ECO:0000313" key="5">
    <source>
        <dbReference type="Proteomes" id="UP000008850"/>
    </source>
</evidence>
<dbReference type="InterPro" id="IPR051257">
    <property type="entry name" value="Diverse_CBS-Domain"/>
</dbReference>
<dbReference type="AlphaFoldDB" id="G4R645"/>
<dbReference type="eggNOG" id="COG0517">
    <property type="taxonomic scope" value="Bacteria"/>
</dbReference>
<keyword evidence="1 2" id="KW-0129">CBS domain</keyword>
<dbReference type="RefSeq" id="WP_014131287.1">
    <property type="nucleotide sequence ID" value="NC_016078.1"/>
</dbReference>
<protein>
    <submittedName>
        <fullName evidence="4">Inosine-5'-monophosphate dehydrogenase</fullName>
    </submittedName>
</protein>
<dbReference type="InterPro" id="IPR046342">
    <property type="entry name" value="CBS_dom_sf"/>
</dbReference>
<dbReference type="SMART" id="SM00116">
    <property type="entry name" value="CBS"/>
    <property type="match status" value="2"/>
</dbReference>
<dbReference type="STRING" id="1082931.KKY_2129"/>